<dbReference type="RefSeq" id="WP_208232820.1">
    <property type="nucleotide sequence ID" value="NZ_JAGEVG010000004.1"/>
</dbReference>
<organism evidence="2 3">
    <name type="scientific">Gelidibacter pelagius</name>
    <dbReference type="NCBI Taxonomy" id="2819985"/>
    <lineage>
        <taxon>Bacteria</taxon>
        <taxon>Pseudomonadati</taxon>
        <taxon>Bacteroidota</taxon>
        <taxon>Flavobacteriia</taxon>
        <taxon>Flavobacteriales</taxon>
        <taxon>Flavobacteriaceae</taxon>
        <taxon>Gelidibacter</taxon>
    </lineage>
</organism>
<protein>
    <submittedName>
        <fullName evidence="2">GNAT family N-acetyltransferase</fullName>
    </submittedName>
</protein>
<dbReference type="InterPro" id="IPR000182">
    <property type="entry name" value="GNAT_dom"/>
</dbReference>
<dbReference type="PROSITE" id="PS51186">
    <property type="entry name" value="GNAT"/>
    <property type="match status" value="1"/>
</dbReference>
<evidence type="ECO:0000259" key="1">
    <source>
        <dbReference type="PROSITE" id="PS51186"/>
    </source>
</evidence>
<reference evidence="2 3" key="1">
    <citation type="submission" date="2021-03" db="EMBL/GenBank/DDBJ databases">
        <title>Gelidibacter sp. nov., isolated from costal sediment.</title>
        <authorList>
            <person name="Lun K.-Y."/>
        </authorList>
    </citation>
    <scope>NUCLEOTIDE SEQUENCE [LARGE SCALE GENOMIC DNA]</scope>
    <source>
        <strain evidence="2 3">DF109</strain>
    </source>
</reference>
<dbReference type="PANTHER" id="PTHR43792">
    <property type="entry name" value="GNAT FAMILY, PUTATIVE (AFU_ORTHOLOGUE AFUA_3G00765)-RELATED-RELATED"/>
    <property type="match status" value="1"/>
</dbReference>
<dbReference type="Pfam" id="PF13302">
    <property type="entry name" value="Acetyltransf_3"/>
    <property type="match status" value="1"/>
</dbReference>
<accession>A0ABS3SPP7</accession>
<keyword evidence="3" id="KW-1185">Reference proteome</keyword>
<evidence type="ECO:0000313" key="2">
    <source>
        <dbReference type="EMBL" id="MBO3097682.1"/>
    </source>
</evidence>
<comment type="caution">
    <text evidence="2">The sequence shown here is derived from an EMBL/GenBank/DDBJ whole genome shotgun (WGS) entry which is preliminary data.</text>
</comment>
<gene>
    <name evidence="2" type="ORF">J4051_05350</name>
</gene>
<dbReference type="InterPro" id="IPR051531">
    <property type="entry name" value="N-acetyltransferase"/>
</dbReference>
<dbReference type="SUPFAM" id="SSF55729">
    <property type="entry name" value="Acyl-CoA N-acyltransferases (Nat)"/>
    <property type="match status" value="1"/>
</dbReference>
<sequence length="184" mass="21318">MNRLRPINLDNGVTIIHPLRQSDILRHDQIVDNLIEILSDEENTRFISEKRTDDKERVSNELLGVTFRYDQQLGYTHFITLKNNNEVLGQINIITPKGIETETQYKIKDTWFIEYYLNKKVWNLGVMSGAIKAIVESMKDQGITKISALCMPENIGSIKILTKSGFKRTQKFDLKQDVYELQLG</sequence>
<dbReference type="InterPro" id="IPR016181">
    <property type="entry name" value="Acyl_CoA_acyltransferase"/>
</dbReference>
<feature type="domain" description="N-acetyltransferase" evidence="1">
    <location>
        <begin position="14"/>
        <end position="184"/>
    </location>
</feature>
<dbReference type="Gene3D" id="3.40.630.30">
    <property type="match status" value="1"/>
</dbReference>
<name>A0ABS3SPP7_9FLAO</name>
<evidence type="ECO:0000313" key="3">
    <source>
        <dbReference type="Proteomes" id="UP000681315"/>
    </source>
</evidence>
<dbReference type="EMBL" id="JAGEVG010000004">
    <property type="protein sequence ID" value="MBO3097682.1"/>
    <property type="molecule type" value="Genomic_DNA"/>
</dbReference>
<dbReference type="Proteomes" id="UP000681315">
    <property type="component" value="Unassembled WGS sequence"/>
</dbReference>
<proteinExistence type="predicted"/>